<keyword evidence="2" id="KW-0808">Transferase</keyword>
<reference evidence="2" key="1">
    <citation type="submission" date="2024-07" db="EMBL/GenBank/DDBJ databases">
        <title>Identification and characteristics of an arsenic-resistant bacterial isolate, which belongs to a novel species.</title>
        <authorList>
            <person name="Juszczyk A."/>
            <person name="Kowalczyk A."/>
            <person name="Was K."/>
            <person name="Kosowicz W."/>
            <person name="Budzyn A."/>
            <person name="Latowski D."/>
        </authorList>
    </citation>
    <scope>NUCLEOTIDE SEQUENCE</scope>
    <source>
        <strain evidence="2">As8PL</strain>
    </source>
</reference>
<dbReference type="Gene3D" id="3.90.550.10">
    <property type="entry name" value="Spore Coat Polysaccharide Biosynthesis Protein SpsA, Chain A"/>
    <property type="match status" value="1"/>
</dbReference>
<dbReference type="Pfam" id="PF00535">
    <property type="entry name" value="Glycos_transf_2"/>
    <property type="match status" value="1"/>
</dbReference>
<dbReference type="EMBL" id="CP162551">
    <property type="protein sequence ID" value="XDI35685.1"/>
    <property type="molecule type" value="Genomic_DNA"/>
</dbReference>
<dbReference type="PANTHER" id="PTHR43685">
    <property type="entry name" value="GLYCOSYLTRANSFERASE"/>
    <property type="match status" value="1"/>
</dbReference>
<evidence type="ECO:0000259" key="1">
    <source>
        <dbReference type="Pfam" id="PF00535"/>
    </source>
</evidence>
<accession>A0AB39BQB0</accession>
<dbReference type="InterPro" id="IPR001173">
    <property type="entry name" value="Glyco_trans_2-like"/>
</dbReference>
<protein>
    <submittedName>
        <fullName evidence="2">Glycosyltransferase family 2 protein</fullName>
        <ecNumber evidence="2">2.4.-.-</ecNumber>
    </submittedName>
</protein>
<proteinExistence type="predicted"/>
<dbReference type="InterPro" id="IPR050834">
    <property type="entry name" value="Glycosyltransf_2"/>
</dbReference>
<dbReference type="CDD" id="cd00761">
    <property type="entry name" value="Glyco_tranf_GTA_type"/>
    <property type="match status" value="1"/>
</dbReference>
<dbReference type="EC" id="2.4.-.-" evidence="2"/>
<feature type="domain" description="Glycosyltransferase 2-like" evidence="1">
    <location>
        <begin position="3"/>
        <end position="129"/>
    </location>
</feature>
<dbReference type="RefSeq" id="WP_368503229.1">
    <property type="nucleotide sequence ID" value="NZ_CP162551.1"/>
</dbReference>
<name>A0AB39BQB0_9BACI</name>
<dbReference type="InterPro" id="IPR029044">
    <property type="entry name" value="Nucleotide-diphossugar_trans"/>
</dbReference>
<dbReference type="GO" id="GO:0016757">
    <property type="term" value="F:glycosyltransferase activity"/>
    <property type="evidence" value="ECO:0007669"/>
    <property type="project" value="UniProtKB-KW"/>
</dbReference>
<dbReference type="SUPFAM" id="SSF53448">
    <property type="entry name" value="Nucleotide-diphospho-sugar transferases"/>
    <property type="match status" value="1"/>
</dbReference>
<gene>
    <name evidence="2" type="ORF">AB3N04_13305</name>
</gene>
<keyword evidence="2" id="KW-0328">Glycosyltransferase</keyword>
<sequence>MISVIIPTLGERPNELQRLFTSFAYQSSQSFEVIVVSQANHQTVSDLLRNVSFSSKHITLEKRGLSYARNQGLLSASGEILTFSDDDCWYPQGAFEKAGNHFVNSDEPILCFQIYDFEEKQYYKTYPVHDKRLSWRDVFKKSSIEMFFKRSELNMNLVKFDEDFGLGAKYPSGEENLLLLKLYRAGYRMRYVPEIIVYHKKPTIQSRLTEQALISKGPLLKKMFNTPIGFSMLTYFFLKKYSHLERPLTLYKHALRELRQYKVP</sequence>
<dbReference type="PANTHER" id="PTHR43685:SF2">
    <property type="entry name" value="GLYCOSYLTRANSFERASE 2-LIKE DOMAIN-CONTAINING PROTEIN"/>
    <property type="match status" value="1"/>
</dbReference>
<evidence type="ECO:0000313" key="2">
    <source>
        <dbReference type="EMBL" id="XDI35685.1"/>
    </source>
</evidence>
<organism evidence="2">
    <name type="scientific">Alkalihalophilus sp. As8PL</name>
    <dbReference type="NCBI Taxonomy" id="3237103"/>
    <lineage>
        <taxon>Bacteria</taxon>
        <taxon>Bacillati</taxon>
        <taxon>Bacillota</taxon>
        <taxon>Bacilli</taxon>
        <taxon>Bacillales</taxon>
        <taxon>Bacillaceae</taxon>
        <taxon>Alkalihalophilus</taxon>
    </lineage>
</organism>
<dbReference type="AlphaFoldDB" id="A0AB39BQB0"/>